<dbReference type="Gene3D" id="3.40.109.10">
    <property type="entry name" value="NADH Oxidase"/>
    <property type="match status" value="1"/>
</dbReference>
<dbReference type="PANTHER" id="PTHR43673">
    <property type="entry name" value="NAD(P)H NITROREDUCTASE YDGI-RELATED"/>
    <property type="match status" value="1"/>
</dbReference>
<proteinExistence type="inferred from homology"/>
<reference evidence="8" key="1">
    <citation type="submission" date="2016-11" db="EMBL/GenBank/DDBJ databases">
        <title>Complete Genome Sequence of alachlor-degrading Sphingomonas sp. strain JJ-A5.</title>
        <authorList>
            <person name="Lee H."/>
            <person name="Ka J.-O."/>
        </authorList>
    </citation>
    <scope>NUCLEOTIDE SEQUENCE [LARGE SCALE GENOMIC DNA]</scope>
    <source>
        <strain evidence="8">JJ-A5</strain>
    </source>
</reference>
<feature type="domain" description="Nitroreductase" evidence="6">
    <location>
        <begin position="8"/>
        <end position="196"/>
    </location>
</feature>
<dbReference type="EMBL" id="CP018221">
    <property type="protein sequence ID" value="API61039.1"/>
    <property type="molecule type" value="Genomic_DNA"/>
</dbReference>
<evidence type="ECO:0000256" key="5">
    <source>
        <dbReference type="ARBA" id="ARBA00023002"/>
    </source>
</evidence>
<comment type="similarity">
    <text evidence="2">Belongs to the nitroreductase family.</text>
</comment>
<dbReference type="CDD" id="cd02136">
    <property type="entry name" value="PnbA_NfnB-like"/>
    <property type="match status" value="1"/>
</dbReference>
<organism evidence="7 8">
    <name type="scientific">Tardibacter chloracetimidivorans</name>
    <dbReference type="NCBI Taxonomy" id="1921510"/>
    <lineage>
        <taxon>Bacteria</taxon>
        <taxon>Pseudomonadati</taxon>
        <taxon>Pseudomonadota</taxon>
        <taxon>Alphaproteobacteria</taxon>
        <taxon>Sphingomonadales</taxon>
        <taxon>Sphingomonadaceae</taxon>
        <taxon>Tardibacter</taxon>
    </lineage>
</organism>
<dbReference type="InterPro" id="IPR029479">
    <property type="entry name" value="Nitroreductase"/>
</dbReference>
<dbReference type="Proteomes" id="UP000182063">
    <property type="component" value="Chromosome"/>
</dbReference>
<evidence type="ECO:0000256" key="1">
    <source>
        <dbReference type="ARBA" id="ARBA00001917"/>
    </source>
</evidence>
<comment type="cofactor">
    <cofactor evidence="1">
        <name>FMN</name>
        <dbReference type="ChEBI" id="CHEBI:58210"/>
    </cofactor>
</comment>
<keyword evidence="8" id="KW-1185">Reference proteome</keyword>
<evidence type="ECO:0000313" key="7">
    <source>
        <dbReference type="EMBL" id="API61039.1"/>
    </source>
</evidence>
<keyword evidence="3" id="KW-0285">Flavoprotein</keyword>
<evidence type="ECO:0000259" key="6">
    <source>
        <dbReference type="Pfam" id="PF00881"/>
    </source>
</evidence>
<gene>
    <name evidence="7" type="ORF">BSL82_08575</name>
</gene>
<dbReference type="STRING" id="1921510.BSL82_08575"/>
<evidence type="ECO:0000256" key="4">
    <source>
        <dbReference type="ARBA" id="ARBA00022643"/>
    </source>
</evidence>
<dbReference type="AlphaFoldDB" id="A0A1L3ZZL7"/>
<dbReference type="SUPFAM" id="SSF55469">
    <property type="entry name" value="FMN-dependent nitroreductase-like"/>
    <property type="match status" value="1"/>
</dbReference>
<dbReference type="InterPro" id="IPR000415">
    <property type="entry name" value="Nitroreductase-like"/>
</dbReference>
<protein>
    <submittedName>
        <fullName evidence="7">Nitroreductase</fullName>
    </submittedName>
</protein>
<accession>A0A1L3ZZL7</accession>
<sequence>MFAGLLGRRYSCRGFLPEPVPQKTIDSFLRIAQLTASWCNSQAWQLYITSGNATRRFSEALMAAATSPEGQSLETDFPRPARYSGRYQERRRETGWQLYEAVGVAHGDREASGRQTLENFRFFGAPHVAVITSDRDLGVYGAVDCGSYVANFMTAAQCFGVDTIAQAAIAMQSDTVRQFFDIPDDRRIVCGISFGYGDPDHPANSFRTRRDDIDEIVTWVSE</sequence>
<evidence type="ECO:0000313" key="8">
    <source>
        <dbReference type="Proteomes" id="UP000182063"/>
    </source>
</evidence>
<keyword evidence="4" id="KW-0288">FMN</keyword>
<evidence type="ECO:0000256" key="2">
    <source>
        <dbReference type="ARBA" id="ARBA00007118"/>
    </source>
</evidence>
<name>A0A1L3ZZL7_9SPHN</name>
<dbReference type="KEGG" id="sphj:BSL82_08575"/>
<dbReference type="PANTHER" id="PTHR43673:SF2">
    <property type="entry name" value="NITROREDUCTASE"/>
    <property type="match status" value="1"/>
</dbReference>
<dbReference type="Pfam" id="PF00881">
    <property type="entry name" value="Nitroreductase"/>
    <property type="match status" value="1"/>
</dbReference>
<keyword evidence="5" id="KW-0560">Oxidoreductase</keyword>
<dbReference type="GO" id="GO:0016491">
    <property type="term" value="F:oxidoreductase activity"/>
    <property type="evidence" value="ECO:0007669"/>
    <property type="project" value="UniProtKB-KW"/>
</dbReference>
<evidence type="ECO:0000256" key="3">
    <source>
        <dbReference type="ARBA" id="ARBA00022630"/>
    </source>
</evidence>